<keyword evidence="1" id="KW-0472">Membrane</keyword>
<dbReference type="PANTHER" id="PTHR30273">
    <property type="entry name" value="PERIPLASMIC SIGNAL SENSOR AND SIGMA FACTOR ACTIVATOR FECR-RELATED"/>
    <property type="match status" value="1"/>
</dbReference>
<keyword evidence="4" id="KW-1185">Reference proteome</keyword>
<dbReference type="GO" id="GO:0016301">
    <property type="term" value="F:kinase activity"/>
    <property type="evidence" value="ECO:0007669"/>
    <property type="project" value="UniProtKB-KW"/>
</dbReference>
<dbReference type="PANTHER" id="PTHR30273:SF2">
    <property type="entry name" value="PROTEIN FECR"/>
    <property type="match status" value="1"/>
</dbReference>
<evidence type="ECO:0000259" key="2">
    <source>
        <dbReference type="Pfam" id="PF04773"/>
    </source>
</evidence>
<dbReference type="Proteomes" id="UP000061010">
    <property type="component" value="Chromosome"/>
</dbReference>
<feature type="transmembrane region" description="Helical" evidence="1">
    <location>
        <begin position="94"/>
        <end position="115"/>
    </location>
</feature>
<reference evidence="3 4" key="1">
    <citation type="journal article" date="2015" name="Genome Announc.">
        <title>Complete Genome Sequencing of Stenotrophomonas acidaminiphila ZAC14D2_NAIMI4_2, a Multidrug-Resistant Strain Isolated from Sediments of a Polluted River in Mexico, Uncovers New Antibiotic Resistance Genes and a Novel Class-II Lasso Peptide Biosynthesis Gene Cluster.</title>
        <authorList>
            <person name="Vinuesa P."/>
            <person name="Ochoa-Sanchez L.E."/>
        </authorList>
    </citation>
    <scope>NUCLEOTIDE SEQUENCE [LARGE SCALE GENOMIC DNA]</scope>
    <source>
        <strain evidence="3 4">ZAC14D2_NAIMI4_2</strain>
    </source>
</reference>
<dbReference type="OrthoDB" id="9771237at2"/>
<protein>
    <submittedName>
        <fullName evidence="3">Transmembrane sensor histidine kinase transcriptional regulator</fullName>
    </submittedName>
</protein>
<keyword evidence="3" id="KW-0418">Kinase</keyword>
<gene>
    <name evidence="3" type="ORF">AOT14_10400</name>
</gene>
<accession>A0A0S1AXA5</accession>
<evidence type="ECO:0000313" key="3">
    <source>
        <dbReference type="EMBL" id="ALJ27452.1"/>
    </source>
</evidence>
<keyword evidence="1 3" id="KW-0812">Transmembrane</keyword>
<dbReference type="GO" id="GO:0016989">
    <property type="term" value="F:sigma factor antagonist activity"/>
    <property type="evidence" value="ECO:0007669"/>
    <property type="project" value="TreeGrafter"/>
</dbReference>
<dbReference type="AlphaFoldDB" id="A0A0S1AXA5"/>
<proteinExistence type="predicted"/>
<evidence type="ECO:0000313" key="4">
    <source>
        <dbReference type="Proteomes" id="UP000061010"/>
    </source>
</evidence>
<sequence length="330" mass="35011">MDGRESSSEIARAAAAWVARMDRAPLCAADQARLRHWLAADIRRRGALVRAQALWLKAAAAGNALPPTRLPERANATVQTAPRARHGSARRRTLLRWSGAAAASLMLAALLFVSVPVPTAYATAKGEMRRVPLVDGSTLTLNTQSRVRIHEDDGHLRVQVVRGEVFFEAAANATPLRVEVDGRRFDANAAAFAVRRLDGQPAQIVVQNGRLDAVDGNAGGAGIGANMRLSIPPARGKAAPTPLSATDLQQELAWRDGKIAFRGESLAHAARSFSRYSDIRIVIADPELASEPITGLFAASNPVGFARAAAAVFGAHASQGDGVVVVSRQH</sequence>
<dbReference type="InterPro" id="IPR012373">
    <property type="entry name" value="Ferrdict_sens_TM"/>
</dbReference>
<dbReference type="Gene3D" id="2.60.120.1440">
    <property type="match status" value="1"/>
</dbReference>
<dbReference type="PIRSF" id="PIRSF018266">
    <property type="entry name" value="FecR"/>
    <property type="match status" value="1"/>
</dbReference>
<organism evidence="3 4">
    <name type="scientific">Stenotrophomonas acidaminiphila</name>
    <dbReference type="NCBI Taxonomy" id="128780"/>
    <lineage>
        <taxon>Bacteria</taxon>
        <taxon>Pseudomonadati</taxon>
        <taxon>Pseudomonadota</taxon>
        <taxon>Gammaproteobacteria</taxon>
        <taxon>Lysobacterales</taxon>
        <taxon>Lysobacteraceae</taxon>
        <taxon>Stenotrophomonas</taxon>
    </lineage>
</organism>
<keyword evidence="3" id="KW-0808">Transferase</keyword>
<dbReference type="EMBL" id="CP012900">
    <property type="protein sequence ID" value="ALJ27452.1"/>
    <property type="molecule type" value="Genomic_DNA"/>
</dbReference>
<dbReference type="Gene3D" id="3.55.50.30">
    <property type="match status" value="1"/>
</dbReference>
<dbReference type="KEGG" id="sacz:AOT14_10400"/>
<dbReference type="InterPro" id="IPR006860">
    <property type="entry name" value="FecR"/>
</dbReference>
<name>A0A0S1AXA5_9GAMM</name>
<dbReference type="Pfam" id="PF04773">
    <property type="entry name" value="FecR"/>
    <property type="match status" value="1"/>
</dbReference>
<evidence type="ECO:0000256" key="1">
    <source>
        <dbReference type="SAM" id="Phobius"/>
    </source>
</evidence>
<feature type="domain" description="FecR protein" evidence="2">
    <location>
        <begin position="121"/>
        <end position="210"/>
    </location>
</feature>
<dbReference type="PATRIC" id="fig|128780.6.peg.1037"/>
<keyword evidence="1" id="KW-1133">Transmembrane helix</keyword>